<evidence type="ECO:0000256" key="7">
    <source>
        <dbReference type="HAMAP-Rule" id="MF_00323"/>
    </source>
</evidence>
<dbReference type="AlphaFoldDB" id="A0A2S6NJE3"/>
<dbReference type="Gene3D" id="3.40.50.1400">
    <property type="match status" value="2"/>
</dbReference>
<comment type="similarity">
    <text evidence="1 7 8">Belongs to the ferrochelatase family.</text>
</comment>
<evidence type="ECO:0000256" key="6">
    <source>
        <dbReference type="ARBA" id="ARBA00024536"/>
    </source>
</evidence>
<dbReference type="Proteomes" id="UP000239724">
    <property type="component" value="Unassembled WGS sequence"/>
</dbReference>
<dbReference type="GO" id="GO:0046872">
    <property type="term" value="F:metal ion binding"/>
    <property type="evidence" value="ECO:0007669"/>
    <property type="project" value="UniProtKB-KW"/>
</dbReference>
<dbReference type="EC" id="4.98.1.1" evidence="7 8"/>
<protein>
    <recommendedName>
        <fullName evidence="7 8">Ferrochelatase</fullName>
        <ecNumber evidence="7 8">4.98.1.1</ecNumber>
    </recommendedName>
    <alternativeName>
        <fullName evidence="7">Heme synthase</fullName>
    </alternativeName>
    <alternativeName>
        <fullName evidence="7">Protoheme ferro-lyase</fullName>
    </alternativeName>
</protein>
<dbReference type="InterPro" id="IPR033659">
    <property type="entry name" value="Ferrochelatase_N"/>
</dbReference>
<dbReference type="SUPFAM" id="SSF53800">
    <property type="entry name" value="Chelatase"/>
    <property type="match status" value="1"/>
</dbReference>
<feature type="binding site" evidence="7">
    <location>
        <position position="312"/>
    </location>
    <ligand>
        <name>Fe(2+)</name>
        <dbReference type="ChEBI" id="CHEBI:29033"/>
    </ligand>
</feature>
<proteinExistence type="inferred from homology"/>
<keyword evidence="3 7" id="KW-0350">Heme biosynthesis</keyword>
<comment type="subcellular location">
    <subcellularLocation>
        <location evidence="7 8">Cytoplasm</location>
    </subcellularLocation>
</comment>
<organism evidence="9 10">
    <name type="scientific">Rhodopila globiformis</name>
    <name type="common">Rhodopseudomonas globiformis</name>
    <dbReference type="NCBI Taxonomy" id="1071"/>
    <lineage>
        <taxon>Bacteria</taxon>
        <taxon>Pseudomonadati</taxon>
        <taxon>Pseudomonadota</taxon>
        <taxon>Alphaproteobacteria</taxon>
        <taxon>Acetobacterales</taxon>
        <taxon>Acetobacteraceae</taxon>
        <taxon>Rhodopila</taxon>
    </lineage>
</organism>
<comment type="function">
    <text evidence="7 8">Catalyzes the ferrous insertion into protoporphyrin IX.</text>
</comment>
<dbReference type="InterPro" id="IPR033644">
    <property type="entry name" value="Ferrochelatase_C"/>
</dbReference>
<dbReference type="InterPro" id="IPR001015">
    <property type="entry name" value="Ferrochelatase"/>
</dbReference>
<keyword evidence="2 7" id="KW-0408">Iron</keyword>
<dbReference type="HAMAP" id="MF_00323">
    <property type="entry name" value="Ferrochelatase"/>
    <property type="match status" value="1"/>
</dbReference>
<evidence type="ECO:0000313" key="10">
    <source>
        <dbReference type="Proteomes" id="UP000239724"/>
    </source>
</evidence>
<sequence length="388" mass="42651">MKFERLNVVAGESPSSTALEEGVPAIGAGTVNTPVTGRSRKVAIVLFNLGGPDRPEAIKPFLMNLFLDPAILRVPFFIRPFLARYIARARVKGATDNYALLGGKSPLLGLTREQAAALEAQLPEMDAKCFIAMRYWHPFSLETAKAVKAWEPDEIVLLPLYPHFSTTTTGSSLTAWKQASVQAGLVVKTTTLCCYPTDDAYVRATVALVRAAYMKARTELDPAIPLRVLFSAHGLPETIIKNGDPYQWQVEQTVRAVVSAWQADIDWAICYQSRATPQKWIDPSTESEIERAARDRTAVLVVPIAFVSEHTETLVELDVEYRDLARDLGVPGYYRVPTQNADAGFIASLADLVRRTLESGPGLCSHAGGRMCEDPFGECPFRARIPDV</sequence>
<dbReference type="InterPro" id="IPR019772">
    <property type="entry name" value="Ferrochelatase_AS"/>
</dbReference>
<evidence type="ECO:0000313" key="9">
    <source>
        <dbReference type="EMBL" id="PPQ34871.1"/>
    </source>
</evidence>
<dbReference type="UniPathway" id="UPA00252">
    <property type="reaction ID" value="UER00325"/>
</dbReference>
<keyword evidence="7" id="KW-0479">Metal-binding</keyword>
<dbReference type="CDD" id="cd03411">
    <property type="entry name" value="Ferrochelatase_N"/>
    <property type="match status" value="1"/>
</dbReference>
<gene>
    <name evidence="7" type="primary">hemH</name>
    <name evidence="9" type="ORF">CCS01_09390</name>
</gene>
<comment type="catalytic activity">
    <reaction evidence="7 8">
        <text>heme b + 2 H(+) = protoporphyrin IX + Fe(2+)</text>
        <dbReference type="Rhea" id="RHEA:22584"/>
        <dbReference type="ChEBI" id="CHEBI:15378"/>
        <dbReference type="ChEBI" id="CHEBI:29033"/>
        <dbReference type="ChEBI" id="CHEBI:57306"/>
        <dbReference type="ChEBI" id="CHEBI:60344"/>
        <dbReference type="EC" id="4.98.1.1"/>
    </reaction>
</comment>
<evidence type="ECO:0000256" key="8">
    <source>
        <dbReference type="RuleBase" id="RU000607"/>
    </source>
</evidence>
<dbReference type="OrthoDB" id="9809741at2"/>
<evidence type="ECO:0000256" key="3">
    <source>
        <dbReference type="ARBA" id="ARBA00023133"/>
    </source>
</evidence>
<dbReference type="GO" id="GO:0006783">
    <property type="term" value="P:heme biosynthetic process"/>
    <property type="evidence" value="ECO:0007669"/>
    <property type="project" value="UniProtKB-UniRule"/>
</dbReference>
<comment type="catalytic activity">
    <reaction evidence="6">
        <text>Fe-coproporphyrin III + 2 H(+) = coproporphyrin III + Fe(2+)</text>
        <dbReference type="Rhea" id="RHEA:49572"/>
        <dbReference type="ChEBI" id="CHEBI:15378"/>
        <dbReference type="ChEBI" id="CHEBI:29033"/>
        <dbReference type="ChEBI" id="CHEBI:68438"/>
        <dbReference type="ChEBI" id="CHEBI:131725"/>
        <dbReference type="EC" id="4.99.1.9"/>
    </reaction>
    <physiologicalReaction direction="right-to-left" evidence="6">
        <dbReference type="Rhea" id="RHEA:49574"/>
    </physiologicalReaction>
</comment>
<comment type="caution">
    <text evidence="9">The sequence shown here is derived from an EMBL/GenBank/DDBJ whole genome shotgun (WGS) entry which is preliminary data.</text>
</comment>
<dbReference type="RefSeq" id="WP_104518593.1">
    <property type="nucleotide sequence ID" value="NZ_NHRY01000085.1"/>
</dbReference>
<reference evidence="9 10" key="1">
    <citation type="journal article" date="2018" name="Arch. Microbiol.">
        <title>New insights into the metabolic potential of the phototrophic purple bacterium Rhodopila globiformis DSM 161(T) from its draft genome sequence and evidence for a vanadium-dependent nitrogenase.</title>
        <authorList>
            <person name="Imhoff J.F."/>
            <person name="Rahn T."/>
            <person name="Kunzel S."/>
            <person name="Neulinger S.C."/>
        </authorList>
    </citation>
    <scope>NUCLEOTIDE SEQUENCE [LARGE SCALE GENOMIC DNA]</scope>
    <source>
        <strain evidence="9 10">DSM 161</strain>
    </source>
</reference>
<evidence type="ECO:0000256" key="2">
    <source>
        <dbReference type="ARBA" id="ARBA00023004"/>
    </source>
</evidence>
<dbReference type="Pfam" id="PF00762">
    <property type="entry name" value="Ferrochelatase"/>
    <property type="match status" value="1"/>
</dbReference>
<keyword evidence="5 7" id="KW-0627">Porphyrin biosynthesis</keyword>
<comment type="pathway">
    <text evidence="7 8">Porphyrin-containing compound metabolism; protoheme biosynthesis; protoheme from protoporphyrin-IX: step 1/1.</text>
</comment>
<dbReference type="PANTHER" id="PTHR11108">
    <property type="entry name" value="FERROCHELATASE"/>
    <property type="match status" value="1"/>
</dbReference>
<dbReference type="GO" id="GO:0005737">
    <property type="term" value="C:cytoplasm"/>
    <property type="evidence" value="ECO:0007669"/>
    <property type="project" value="UniProtKB-SubCell"/>
</dbReference>
<dbReference type="NCBIfam" id="TIGR00109">
    <property type="entry name" value="hemH"/>
    <property type="match status" value="1"/>
</dbReference>
<dbReference type="EMBL" id="NHRY01000085">
    <property type="protein sequence ID" value="PPQ34871.1"/>
    <property type="molecule type" value="Genomic_DNA"/>
</dbReference>
<keyword evidence="7 8" id="KW-0963">Cytoplasm</keyword>
<dbReference type="PROSITE" id="PS00534">
    <property type="entry name" value="FERROCHELATASE"/>
    <property type="match status" value="1"/>
</dbReference>
<evidence type="ECO:0000256" key="5">
    <source>
        <dbReference type="ARBA" id="ARBA00023244"/>
    </source>
</evidence>
<name>A0A2S6NJE3_RHOGL</name>
<keyword evidence="4 7" id="KW-0456">Lyase</keyword>
<dbReference type="CDD" id="cd00419">
    <property type="entry name" value="Ferrochelatase_C"/>
    <property type="match status" value="1"/>
</dbReference>
<evidence type="ECO:0000256" key="4">
    <source>
        <dbReference type="ARBA" id="ARBA00023239"/>
    </source>
</evidence>
<feature type="binding site" evidence="7">
    <location>
        <position position="233"/>
    </location>
    <ligand>
        <name>Fe(2+)</name>
        <dbReference type="ChEBI" id="CHEBI:29033"/>
    </ligand>
</feature>
<evidence type="ECO:0000256" key="1">
    <source>
        <dbReference type="ARBA" id="ARBA00007718"/>
    </source>
</evidence>
<dbReference type="PANTHER" id="PTHR11108:SF1">
    <property type="entry name" value="FERROCHELATASE, MITOCHONDRIAL"/>
    <property type="match status" value="1"/>
</dbReference>
<keyword evidence="10" id="KW-1185">Reference proteome</keyword>
<accession>A0A2S6NJE3</accession>
<dbReference type="GO" id="GO:0004325">
    <property type="term" value="F:ferrochelatase activity"/>
    <property type="evidence" value="ECO:0007669"/>
    <property type="project" value="UniProtKB-UniRule"/>
</dbReference>